<accession>B4FMZ3</accession>
<protein>
    <submittedName>
        <fullName evidence="1">Uncharacterized protein</fullName>
    </submittedName>
</protein>
<dbReference type="EMBL" id="BT038481">
    <property type="protein sequence ID" value="ACF83486.1"/>
    <property type="molecule type" value="mRNA"/>
</dbReference>
<evidence type="ECO:0000313" key="1">
    <source>
        <dbReference type="EMBL" id="ACF83486.1"/>
    </source>
</evidence>
<name>B4FMZ3_MAIZE</name>
<proteinExistence type="evidence at transcript level"/>
<dbReference type="AlphaFoldDB" id="B4FMZ3"/>
<reference evidence="1" key="1">
    <citation type="journal article" date="2009" name="PLoS Genet.">
        <title>Sequencing, mapping, and analysis of 27,455 maize full-length cDNAs.</title>
        <authorList>
            <person name="Soderlund C."/>
            <person name="Descour A."/>
            <person name="Kudrna D."/>
            <person name="Bomhoff M."/>
            <person name="Boyd L."/>
            <person name="Currie J."/>
            <person name="Angelova A."/>
            <person name="Collura K."/>
            <person name="Wissotski M."/>
            <person name="Ashley E."/>
            <person name="Morrow D."/>
            <person name="Fernandes J."/>
            <person name="Walbot V."/>
            <person name="Yu Y."/>
        </authorList>
    </citation>
    <scope>NUCLEOTIDE SEQUENCE</scope>
    <source>
        <strain evidence="1">B73</strain>
    </source>
</reference>
<sequence>MHYHIRSRVAGFLMVIA</sequence>
<organism evidence="1">
    <name type="scientific">Zea mays</name>
    <name type="common">Maize</name>
    <dbReference type="NCBI Taxonomy" id="4577"/>
    <lineage>
        <taxon>Eukaryota</taxon>
        <taxon>Viridiplantae</taxon>
        <taxon>Streptophyta</taxon>
        <taxon>Embryophyta</taxon>
        <taxon>Tracheophyta</taxon>
        <taxon>Spermatophyta</taxon>
        <taxon>Magnoliopsida</taxon>
        <taxon>Liliopsida</taxon>
        <taxon>Poales</taxon>
        <taxon>Poaceae</taxon>
        <taxon>PACMAD clade</taxon>
        <taxon>Panicoideae</taxon>
        <taxon>Andropogonodae</taxon>
        <taxon>Andropogoneae</taxon>
        <taxon>Tripsacinae</taxon>
        <taxon>Zea</taxon>
    </lineage>
</organism>